<keyword evidence="1" id="KW-1133">Transmembrane helix</keyword>
<evidence type="ECO:0000313" key="3">
    <source>
        <dbReference type="Proteomes" id="UP000320390"/>
    </source>
</evidence>
<dbReference type="AlphaFoldDB" id="A0A518ENZ6"/>
<evidence type="ECO:0000256" key="1">
    <source>
        <dbReference type="SAM" id="Phobius"/>
    </source>
</evidence>
<dbReference type="RefSeq" id="WP_145195428.1">
    <property type="nucleotide sequence ID" value="NZ_CP036434.1"/>
</dbReference>
<accession>A0A518ENZ6</accession>
<protein>
    <submittedName>
        <fullName evidence="2">Uncharacterized protein</fullName>
    </submittedName>
</protein>
<dbReference type="EMBL" id="CP036434">
    <property type="protein sequence ID" value="QDV05803.1"/>
    <property type="molecule type" value="Genomic_DNA"/>
</dbReference>
<feature type="transmembrane region" description="Helical" evidence="1">
    <location>
        <begin position="20"/>
        <end position="49"/>
    </location>
</feature>
<evidence type="ECO:0000313" key="2">
    <source>
        <dbReference type="EMBL" id="QDV05803.1"/>
    </source>
</evidence>
<proteinExistence type="predicted"/>
<organism evidence="2 3">
    <name type="scientific">Saltatorellus ferox</name>
    <dbReference type="NCBI Taxonomy" id="2528018"/>
    <lineage>
        <taxon>Bacteria</taxon>
        <taxon>Pseudomonadati</taxon>
        <taxon>Planctomycetota</taxon>
        <taxon>Planctomycetia</taxon>
        <taxon>Planctomycetia incertae sedis</taxon>
        <taxon>Saltatorellus</taxon>
    </lineage>
</organism>
<keyword evidence="3" id="KW-1185">Reference proteome</keyword>
<feature type="transmembrane region" description="Helical" evidence="1">
    <location>
        <begin position="55"/>
        <end position="73"/>
    </location>
</feature>
<dbReference type="Proteomes" id="UP000320390">
    <property type="component" value="Chromosome"/>
</dbReference>
<gene>
    <name evidence="2" type="ORF">Poly30_13050</name>
</gene>
<name>A0A518ENZ6_9BACT</name>
<keyword evidence="1" id="KW-0472">Membrane</keyword>
<keyword evidence="1" id="KW-0812">Transmembrane</keyword>
<reference evidence="2 3" key="1">
    <citation type="submission" date="2019-02" db="EMBL/GenBank/DDBJ databases">
        <title>Deep-cultivation of Planctomycetes and their phenomic and genomic characterization uncovers novel biology.</title>
        <authorList>
            <person name="Wiegand S."/>
            <person name="Jogler M."/>
            <person name="Boedeker C."/>
            <person name="Pinto D."/>
            <person name="Vollmers J."/>
            <person name="Rivas-Marin E."/>
            <person name="Kohn T."/>
            <person name="Peeters S.H."/>
            <person name="Heuer A."/>
            <person name="Rast P."/>
            <person name="Oberbeckmann S."/>
            <person name="Bunk B."/>
            <person name="Jeske O."/>
            <person name="Meyerdierks A."/>
            <person name="Storesund J.E."/>
            <person name="Kallscheuer N."/>
            <person name="Luecker S."/>
            <person name="Lage O.M."/>
            <person name="Pohl T."/>
            <person name="Merkel B.J."/>
            <person name="Hornburger P."/>
            <person name="Mueller R.-W."/>
            <person name="Bruemmer F."/>
            <person name="Labrenz M."/>
            <person name="Spormann A.M."/>
            <person name="Op den Camp H."/>
            <person name="Overmann J."/>
            <person name="Amann R."/>
            <person name="Jetten M.S.M."/>
            <person name="Mascher T."/>
            <person name="Medema M.H."/>
            <person name="Devos D.P."/>
            <person name="Kaster A.-K."/>
            <person name="Ovreas L."/>
            <person name="Rohde M."/>
            <person name="Galperin M.Y."/>
            <person name="Jogler C."/>
        </authorList>
    </citation>
    <scope>NUCLEOTIDE SEQUENCE [LARGE SCALE GENOMIC DNA]</scope>
    <source>
        <strain evidence="2 3">Poly30</strain>
    </source>
</reference>
<sequence>MTNEPPREDVGFFRDIAMTFFGAFSGALLRFLTATVVGALVGGAIGFFIAGSPTALLGAGIGAAAAFLATMAFS</sequence>